<comment type="similarity">
    <text evidence="8 9">Belongs to the TRAP transporter small permease family.</text>
</comment>
<proteinExistence type="inferred from homology"/>
<dbReference type="PANTHER" id="PTHR35011">
    <property type="entry name" value="2,3-DIKETO-L-GULONATE TRAP TRANSPORTER SMALL PERMEASE PROTEIN YIAM"/>
    <property type="match status" value="1"/>
</dbReference>
<comment type="caution">
    <text evidence="9">Lacks conserved residue(s) required for the propagation of feature annotation.</text>
</comment>
<dbReference type="OrthoDB" id="4964541at2"/>
<dbReference type="PANTHER" id="PTHR35011:SF2">
    <property type="entry name" value="2,3-DIKETO-L-GULONATE TRAP TRANSPORTER SMALL PERMEASE PROTEIN YIAM"/>
    <property type="match status" value="1"/>
</dbReference>
<dbReference type="GO" id="GO:0005886">
    <property type="term" value="C:plasma membrane"/>
    <property type="evidence" value="ECO:0007669"/>
    <property type="project" value="UniProtKB-SubCell"/>
</dbReference>
<dbReference type="Proteomes" id="UP000199495">
    <property type="component" value="Unassembled WGS sequence"/>
</dbReference>
<feature type="transmembrane region" description="Helical" evidence="9">
    <location>
        <begin position="160"/>
        <end position="182"/>
    </location>
</feature>
<evidence type="ECO:0000256" key="9">
    <source>
        <dbReference type="RuleBase" id="RU369079"/>
    </source>
</evidence>
<evidence type="ECO:0000256" key="7">
    <source>
        <dbReference type="ARBA" id="ARBA00023136"/>
    </source>
</evidence>
<feature type="transmembrane region" description="Helical" evidence="9">
    <location>
        <begin position="96"/>
        <end position="119"/>
    </location>
</feature>
<evidence type="ECO:0000256" key="6">
    <source>
        <dbReference type="ARBA" id="ARBA00022989"/>
    </source>
</evidence>
<evidence type="ECO:0000313" key="12">
    <source>
        <dbReference type="Proteomes" id="UP000199495"/>
    </source>
</evidence>
<evidence type="ECO:0000256" key="4">
    <source>
        <dbReference type="ARBA" id="ARBA00022519"/>
    </source>
</evidence>
<dbReference type="EMBL" id="FNCS01000001">
    <property type="protein sequence ID" value="SDG27021.1"/>
    <property type="molecule type" value="Genomic_DNA"/>
</dbReference>
<feature type="transmembrane region" description="Helical" evidence="9">
    <location>
        <begin position="55"/>
        <end position="76"/>
    </location>
</feature>
<sequence length="201" mass="21967">MTASSSHAAPAPVRFWAAFSNGLVFIELRAAAALLLALALIILTNVITRYVGTPIYLIDELAVFVMVWLAFIGTSAMSRLKLDFAVTFLADNAPVWMGPIIRSGSIVLIIAFGIALGWMSWIWADPIGIAAAGFDARAFAGTSFNFLYTEYTQTLQWPRWAVMMTIPLFAVCLVIHAIANLFEEIGLIERTVTSGFEEEAV</sequence>
<dbReference type="RefSeq" id="WP_090592147.1">
    <property type="nucleotide sequence ID" value="NZ_FNCS01000001.1"/>
</dbReference>
<dbReference type="AlphaFoldDB" id="A0A1G7SVM5"/>
<feature type="transmembrane region" description="Helical" evidence="9">
    <location>
        <begin position="22"/>
        <end position="43"/>
    </location>
</feature>
<accession>A0A1G7SVM5</accession>
<protein>
    <recommendedName>
        <fullName evidence="9">TRAP transporter small permease protein</fullName>
    </recommendedName>
</protein>
<keyword evidence="6 9" id="KW-1133">Transmembrane helix</keyword>
<reference evidence="11 12" key="1">
    <citation type="submission" date="2016-10" db="EMBL/GenBank/DDBJ databases">
        <authorList>
            <person name="de Groot N.N."/>
        </authorList>
    </citation>
    <scope>NUCLEOTIDE SEQUENCE [LARGE SCALE GENOMIC DNA]</scope>
    <source>
        <strain evidence="11 12">CGMCC 1.10267</strain>
    </source>
</reference>
<feature type="transmembrane region" description="Helical" evidence="9">
    <location>
        <begin position="126"/>
        <end position="148"/>
    </location>
</feature>
<keyword evidence="3" id="KW-1003">Cell membrane</keyword>
<name>A0A1G7SVM5_9HYPH</name>
<keyword evidence="2 9" id="KW-0813">Transport</keyword>
<dbReference type="STRING" id="440168.SAMN04487974_101753"/>
<evidence type="ECO:0000256" key="5">
    <source>
        <dbReference type="ARBA" id="ARBA00022692"/>
    </source>
</evidence>
<dbReference type="Pfam" id="PF04290">
    <property type="entry name" value="DctQ"/>
    <property type="match status" value="1"/>
</dbReference>
<keyword evidence="4 9" id="KW-0997">Cell inner membrane</keyword>
<dbReference type="InterPro" id="IPR055348">
    <property type="entry name" value="DctQ"/>
</dbReference>
<evidence type="ECO:0000256" key="2">
    <source>
        <dbReference type="ARBA" id="ARBA00022448"/>
    </source>
</evidence>
<feature type="domain" description="Tripartite ATP-independent periplasmic transporters DctQ component" evidence="10">
    <location>
        <begin position="38"/>
        <end position="184"/>
    </location>
</feature>
<evidence type="ECO:0000256" key="3">
    <source>
        <dbReference type="ARBA" id="ARBA00022475"/>
    </source>
</evidence>
<comment type="subunit">
    <text evidence="9">The complex comprises the extracytoplasmic solute receptor protein and the two transmembrane proteins.</text>
</comment>
<dbReference type="GO" id="GO:0022857">
    <property type="term" value="F:transmembrane transporter activity"/>
    <property type="evidence" value="ECO:0007669"/>
    <property type="project" value="UniProtKB-UniRule"/>
</dbReference>
<dbReference type="InterPro" id="IPR007387">
    <property type="entry name" value="TRAP_DctQ"/>
</dbReference>
<evidence type="ECO:0000259" key="10">
    <source>
        <dbReference type="Pfam" id="PF04290"/>
    </source>
</evidence>
<comment type="function">
    <text evidence="9">Part of the tripartite ATP-independent periplasmic (TRAP) transport system.</text>
</comment>
<comment type="subcellular location">
    <subcellularLocation>
        <location evidence="1 9">Cell inner membrane</location>
        <topology evidence="1 9">Multi-pass membrane protein</topology>
    </subcellularLocation>
</comment>
<evidence type="ECO:0000256" key="8">
    <source>
        <dbReference type="ARBA" id="ARBA00038436"/>
    </source>
</evidence>
<dbReference type="GO" id="GO:0015740">
    <property type="term" value="P:C4-dicarboxylate transport"/>
    <property type="evidence" value="ECO:0007669"/>
    <property type="project" value="TreeGrafter"/>
</dbReference>
<evidence type="ECO:0000256" key="1">
    <source>
        <dbReference type="ARBA" id="ARBA00004429"/>
    </source>
</evidence>
<evidence type="ECO:0000313" key="11">
    <source>
        <dbReference type="EMBL" id="SDG27021.1"/>
    </source>
</evidence>
<keyword evidence="5 9" id="KW-0812">Transmembrane</keyword>
<keyword evidence="12" id="KW-1185">Reference proteome</keyword>
<organism evidence="11 12">
    <name type="scientific">Pelagibacterium luteolum</name>
    <dbReference type="NCBI Taxonomy" id="440168"/>
    <lineage>
        <taxon>Bacteria</taxon>
        <taxon>Pseudomonadati</taxon>
        <taxon>Pseudomonadota</taxon>
        <taxon>Alphaproteobacteria</taxon>
        <taxon>Hyphomicrobiales</taxon>
        <taxon>Devosiaceae</taxon>
        <taxon>Pelagibacterium</taxon>
    </lineage>
</organism>
<keyword evidence="7 9" id="KW-0472">Membrane</keyword>
<gene>
    <name evidence="11" type="ORF">SAMN04487974_101753</name>
</gene>